<dbReference type="AlphaFoldDB" id="A0AAW9A8M6"/>
<feature type="domain" description="PepSY" evidence="1">
    <location>
        <begin position="61"/>
        <end position="108"/>
    </location>
</feature>
<reference evidence="2 3" key="1">
    <citation type="submission" date="2023-06" db="EMBL/GenBank/DDBJ databases">
        <title>Sporosarcina sp. nov., isolated from Korean traditional fermented seafood 'Jeotgal'.</title>
        <authorList>
            <person name="Yang A.I."/>
            <person name="Shin N.-R."/>
        </authorList>
    </citation>
    <scope>NUCLEOTIDE SEQUENCE [LARGE SCALE GENOMIC DNA]</scope>
    <source>
        <strain evidence="2 3">KCTC43456</strain>
    </source>
</reference>
<keyword evidence="3" id="KW-1185">Reference proteome</keyword>
<comment type="caution">
    <text evidence="2">The sequence shown here is derived from an EMBL/GenBank/DDBJ whole genome shotgun (WGS) entry which is preliminary data.</text>
</comment>
<dbReference type="RefSeq" id="WP_283734416.1">
    <property type="nucleotide sequence ID" value="NZ_CP125968.1"/>
</dbReference>
<evidence type="ECO:0000313" key="2">
    <source>
        <dbReference type="EMBL" id="MDW0117547.1"/>
    </source>
</evidence>
<sequence length="112" mass="12975">MKKNILIYALLILLLSVVTFTFFYEKPILTTYEATKRAEEILKNPPEGWEKANLDVGLKVTPENIIANLIKREGRFFNRYKWEITVIYNGKEPTVVIDAYSGKFIEIYGPLS</sequence>
<name>A0AAW9A8M6_9BACL</name>
<dbReference type="Pfam" id="PF03413">
    <property type="entry name" value="PepSY"/>
    <property type="match status" value="1"/>
</dbReference>
<evidence type="ECO:0000313" key="3">
    <source>
        <dbReference type="Proteomes" id="UP001271648"/>
    </source>
</evidence>
<dbReference type="EMBL" id="JAUBDJ010000006">
    <property type="protein sequence ID" value="MDW0117547.1"/>
    <property type="molecule type" value="Genomic_DNA"/>
</dbReference>
<gene>
    <name evidence="2" type="ORF">QTL97_11415</name>
</gene>
<evidence type="ECO:0000259" key="1">
    <source>
        <dbReference type="Pfam" id="PF03413"/>
    </source>
</evidence>
<dbReference type="InterPro" id="IPR025711">
    <property type="entry name" value="PepSY"/>
</dbReference>
<proteinExistence type="predicted"/>
<protein>
    <submittedName>
        <fullName evidence="2">PepSY domain-containing protein</fullName>
    </submittedName>
</protein>
<accession>A0AAW9A8M6</accession>
<organism evidence="2 3">
    <name type="scientific">Sporosarcina thermotolerans</name>
    <dbReference type="NCBI Taxonomy" id="633404"/>
    <lineage>
        <taxon>Bacteria</taxon>
        <taxon>Bacillati</taxon>
        <taxon>Bacillota</taxon>
        <taxon>Bacilli</taxon>
        <taxon>Bacillales</taxon>
        <taxon>Caryophanaceae</taxon>
        <taxon>Sporosarcina</taxon>
    </lineage>
</organism>
<dbReference type="Proteomes" id="UP001271648">
    <property type="component" value="Unassembled WGS sequence"/>
</dbReference>